<evidence type="ECO:0000313" key="3">
    <source>
        <dbReference type="Proteomes" id="UP001284601"/>
    </source>
</evidence>
<sequence length="44" mass="4266">MLIAVELEAGKSSAPASGGRRSPTTGSSPTSQPSAASASTCAMR</sequence>
<evidence type="ECO:0000313" key="2">
    <source>
        <dbReference type="EMBL" id="MDW5592959.1"/>
    </source>
</evidence>
<comment type="caution">
    <text evidence="2">The sequence shown here is derived from an EMBL/GenBank/DDBJ whole genome shotgun (WGS) entry which is preliminary data.</text>
</comment>
<proteinExistence type="predicted"/>
<accession>A0ABU4HI19</accession>
<keyword evidence="3" id="KW-1185">Reference proteome</keyword>
<reference evidence="2 3" key="2">
    <citation type="submission" date="2023-10" db="EMBL/GenBank/DDBJ databases">
        <authorList>
            <person name="Han X.F."/>
        </authorList>
    </citation>
    <scope>NUCLEOTIDE SEQUENCE [LARGE SCALE GENOMIC DNA]</scope>
    <source>
        <strain evidence="2 3">KCTC 39840</strain>
    </source>
</reference>
<feature type="region of interest" description="Disordered" evidence="1">
    <location>
        <begin position="1"/>
        <end position="44"/>
    </location>
</feature>
<organism evidence="2 3">
    <name type="scientific">Conexibacter stalactiti</name>
    <dbReference type="NCBI Taxonomy" id="1940611"/>
    <lineage>
        <taxon>Bacteria</taxon>
        <taxon>Bacillati</taxon>
        <taxon>Actinomycetota</taxon>
        <taxon>Thermoleophilia</taxon>
        <taxon>Solirubrobacterales</taxon>
        <taxon>Conexibacteraceae</taxon>
        <taxon>Conexibacter</taxon>
    </lineage>
</organism>
<feature type="compositionally biased region" description="Low complexity" evidence="1">
    <location>
        <begin position="16"/>
        <end position="44"/>
    </location>
</feature>
<gene>
    <name evidence="2" type="ORF">R7226_01330</name>
</gene>
<protein>
    <submittedName>
        <fullName evidence="2">Uncharacterized protein</fullName>
    </submittedName>
</protein>
<dbReference type="Proteomes" id="UP001284601">
    <property type="component" value="Unassembled WGS sequence"/>
</dbReference>
<dbReference type="RefSeq" id="WP_318595219.1">
    <property type="nucleotide sequence ID" value="NZ_JAWSTH010000002.1"/>
</dbReference>
<dbReference type="EMBL" id="JAWSTH010000002">
    <property type="protein sequence ID" value="MDW5592959.1"/>
    <property type="molecule type" value="Genomic_DNA"/>
</dbReference>
<evidence type="ECO:0000256" key="1">
    <source>
        <dbReference type="SAM" id="MobiDB-lite"/>
    </source>
</evidence>
<reference evidence="3" key="1">
    <citation type="submission" date="2023-07" db="EMBL/GenBank/DDBJ databases">
        <title>Conexibacter stalactiti sp. nov., isolated from stalactites in a lava cave and emended description of the genus Conexibacter.</title>
        <authorList>
            <person name="Lee S.D."/>
        </authorList>
    </citation>
    <scope>NUCLEOTIDE SEQUENCE [LARGE SCALE GENOMIC DNA]</scope>
    <source>
        <strain evidence="3">KCTC 39840</strain>
    </source>
</reference>
<name>A0ABU4HI19_9ACTN</name>